<evidence type="ECO:0000313" key="1">
    <source>
        <dbReference type="EMBL" id="MEE2565966.1"/>
    </source>
</evidence>
<organism evidence="1 2">
    <name type="scientific">Hyphobacterium marinum</name>
    <dbReference type="NCBI Taxonomy" id="3116574"/>
    <lineage>
        <taxon>Bacteria</taxon>
        <taxon>Pseudomonadati</taxon>
        <taxon>Pseudomonadota</taxon>
        <taxon>Alphaproteobacteria</taxon>
        <taxon>Maricaulales</taxon>
        <taxon>Maricaulaceae</taxon>
        <taxon>Hyphobacterium</taxon>
    </lineage>
</organism>
<sequence>MNTPFEDDFSGEAQLEYGDADFMILKPGAYVVCAVTGDKIPLNDLRYWSAVRQEAYRDAYASVQQWRETHKDPAQ</sequence>
<name>A0ABU7LWV9_9PROT</name>
<dbReference type="Proteomes" id="UP001310692">
    <property type="component" value="Unassembled WGS sequence"/>
</dbReference>
<reference evidence="1 2" key="1">
    <citation type="submission" date="2024-01" db="EMBL/GenBank/DDBJ databases">
        <title>Hyphobacterium bacterium isolated from marine sediment.</title>
        <authorList>
            <person name="Zhao S."/>
        </authorList>
    </citation>
    <scope>NUCLEOTIDE SEQUENCE [LARGE SCALE GENOMIC DNA]</scope>
    <source>
        <strain evidence="1 2">Y60-23</strain>
    </source>
</reference>
<protein>
    <submittedName>
        <fullName evidence="1">DUF2093 domain-containing protein</fullName>
    </submittedName>
</protein>
<keyword evidence="2" id="KW-1185">Reference proteome</keyword>
<evidence type="ECO:0000313" key="2">
    <source>
        <dbReference type="Proteomes" id="UP001310692"/>
    </source>
</evidence>
<dbReference type="RefSeq" id="WP_330195495.1">
    <property type="nucleotide sequence ID" value="NZ_JAZDRO010000001.1"/>
</dbReference>
<proteinExistence type="predicted"/>
<gene>
    <name evidence="1" type="ORF">V0U35_04675</name>
</gene>
<dbReference type="InterPro" id="IPR018661">
    <property type="entry name" value="DUF2093"/>
</dbReference>
<dbReference type="Pfam" id="PF09866">
    <property type="entry name" value="DUF2093"/>
    <property type="match status" value="1"/>
</dbReference>
<comment type="caution">
    <text evidence="1">The sequence shown here is derived from an EMBL/GenBank/DDBJ whole genome shotgun (WGS) entry which is preliminary data.</text>
</comment>
<dbReference type="EMBL" id="JAZDRO010000001">
    <property type="protein sequence ID" value="MEE2565966.1"/>
    <property type="molecule type" value="Genomic_DNA"/>
</dbReference>
<accession>A0ABU7LWV9</accession>